<evidence type="ECO:0000256" key="2">
    <source>
        <dbReference type="SAM" id="MobiDB-lite"/>
    </source>
</evidence>
<feature type="signal peptide" evidence="3">
    <location>
        <begin position="1"/>
        <end position="24"/>
    </location>
</feature>
<dbReference type="PANTHER" id="PTHR19143">
    <property type="entry name" value="FIBRINOGEN/TENASCIN/ANGIOPOEITIN"/>
    <property type="match status" value="1"/>
</dbReference>
<dbReference type="Gene3D" id="3.90.215.10">
    <property type="entry name" value="Gamma Fibrinogen, chain A, domain 1"/>
    <property type="match status" value="1"/>
</dbReference>
<proteinExistence type="predicted"/>
<dbReference type="InterPro" id="IPR036056">
    <property type="entry name" value="Fibrinogen-like_C"/>
</dbReference>
<evidence type="ECO:0000313" key="6">
    <source>
        <dbReference type="Proteomes" id="UP000076420"/>
    </source>
</evidence>
<reference evidence="5" key="1">
    <citation type="submission" date="2020-05" db="UniProtKB">
        <authorList>
            <consortium name="EnsemblMetazoa"/>
        </authorList>
    </citation>
    <scope>IDENTIFICATION</scope>
    <source>
        <strain evidence="5">BB02</strain>
    </source>
</reference>
<gene>
    <name evidence="5" type="primary">106071708</name>
</gene>
<protein>
    <recommendedName>
        <fullName evidence="4">Fibrinogen C-terminal domain-containing protein</fullName>
    </recommendedName>
</protein>
<dbReference type="RefSeq" id="XP_013087325.2">
    <property type="nucleotide sequence ID" value="XM_013231871.2"/>
</dbReference>
<dbReference type="PROSITE" id="PS00514">
    <property type="entry name" value="FIBRINOGEN_C_1"/>
    <property type="match status" value="1"/>
</dbReference>
<dbReference type="InterPro" id="IPR020837">
    <property type="entry name" value="Fibrinogen_CS"/>
</dbReference>
<dbReference type="Proteomes" id="UP000076420">
    <property type="component" value="Unassembled WGS sequence"/>
</dbReference>
<feature type="domain" description="Fibrinogen C-terminal" evidence="4">
    <location>
        <begin position="88"/>
        <end position="298"/>
    </location>
</feature>
<name>A0A2C9L0C3_BIOGL</name>
<evidence type="ECO:0000259" key="4">
    <source>
        <dbReference type="PROSITE" id="PS51406"/>
    </source>
</evidence>
<feature type="chain" id="PRO_5013016708" description="Fibrinogen C-terminal domain-containing protein" evidence="3">
    <location>
        <begin position="25"/>
        <end position="299"/>
    </location>
</feature>
<dbReference type="InterPro" id="IPR050373">
    <property type="entry name" value="Fibrinogen_C-term_domain"/>
</dbReference>
<sequence>MTASIWISLFVILLSSDYMKTAVTEQILIDTSKLNLKCTCTIDNTAPGPGTTSGPDTTTGTGTTTGPDATPGPGTTIRLDTTSGTGTTSGPRVADSCDDVTDSVQSKVIVQLPNGLEVMCDTETDGGGWTVIQRRHNGMLNFYRGWEDYKHGFGDYSNGEFYLGNEMIHRLTANGTYELRIDIDYKQGRFHAQYSRFSLSGESEGYKLQYSGYSGNAGDSLAHQNNNKFSTFDKDLDNYSIGNCAVLYRGGWWYNACHDSNLNGVWGSKDYGKGVNWMSVTTLNDSASRTEIKIRKARK</sequence>
<dbReference type="AlphaFoldDB" id="A0A2C9L0C3"/>
<keyword evidence="3" id="KW-0732">Signal</keyword>
<dbReference type="SMART" id="SM00186">
    <property type="entry name" value="FBG"/>
    <property type="match status" value="1"/>
</dbReference>
<feature type="compositionally biased region" description="Low complexity" evidence="2">
    <location>
        <begin position="45"/>
        <end position="90"/>
    </location>
</feature>
<evidence type="ECO:0000256" key="3">
    <source>
        <dbReference type="SAM" id="SignalP"/>
    </source>
</evidence>
<dbReference type="SUPFAM" id="SSF56496">
    <property type="entry name" value="Fibrinogen C-terminal domain-like"/>
    <property type="match status" value="1"/>
</dbReference>
<dbReference type="InterPro" id="IPR002181">
    <property type="entry name" value="Fibrinogen_a/b/g_C_dom"/>
</dbReference>
<dbReference type="GO" id="GO:0005615">
    <property type="term" value="C:extracellular space"/>
    <property type="evidence" value="ECO:0007669"/>
    <property type="project" value="TreeGrafter"/>
</dbReference>
<dbReference type="KEGG" id="bgt:106071708"/>
<organism evidence="5 6">
    <name type="scientific">Biomphalaria glabrata</name>
    <name type="common">Bloodfluke planorb</name>
    <name type="synonym">Freshwater snail</name>
    <dbReference type="NCBI Taxonomy" id="6526"/>
    <lineage>
        <taxon>Eukaryota</taxon>
        <taxon>Metazoa</taxon>
        <taxon>Spiralia</taxon>
        <taxon>Lophotrochozoa</taxon>
        <taxon>Mollusca</taxon>
        <taxon>Gastropoda</taxon>
        <taxon>Heterobranchia</taxon>
        <taxon>Euthyneura</taxon>
        <taxon>Panpulmonata</taxon>
        <taxon>Hygrophila</taxon>
        <taxon>Lymnaeoidea</taxon>
        <taxon>Planorbidae</taxon>
        <taxon>Biomphalaria</taxon>
    </lineage>
</organism>
<dbReference type="PROSITE" id="PS51406">
    <property type="entry name" value="FIBRINOGEN_C_2"/>
    <property type="match status" value="1"/>
</dbReference>
<dbReference type="InterPro" id="IPR014716">
    <property type="entry name" value="Fibrinogen_a/b/g_C_1"/>
</dbReference>
<dbReference type="EnsemblMetazoa" id="BGLB025643-RA">
    <property type="protein sequence ID" value="BGLB025643-PA"/>
    <property type="gene ID" value="BGLB025643"/>
</dbReference>
<feature type="region of interest" description="Disordered" evidence="2">
    <location>
        <begin position="45"/>
        <end position="97"/>
    </location>
</feature>
<evidence type="ECO:0000313" key="5">
    <source>
        <dbReference type="EnsemblMetazoa" id="BGLB025643-PA"/>
    </source>
</evidence>
<dbReference type="VEuPathDB" id="VectorBase:BGLAX_030984"/>
<dbReference type="STRING" id="6526.A0A2C9L0C3"/>
<accession>A0A2C9L0C3</accession>
<dbReference type="OrthoDB" id="6272435at2759"/>
<evidence type="ECO:0000256" key="1">
    <source>
        <dbReference type="ARBA" id="ARBA00023157"/>
    </source>
</evidence>
<dbReference type="CDD" id="cd00087">
    <property type="entry name" value="FReD"/>
    <property type="match status" value="1"/>
</dbReference>
<keyword evidence="1" id="KW-1015">Disulfide bond</keyword>
<dbReference type="Pfam" id="PF00147">
    <property type="entry name" value="Fibrinogen_C"/>
    <property type="match status" value="1"/>
</dbReference>
<dbReference type="VEuPathDB" id="VectorBase:BGLB025643"/>